<organism evidence="5 6">
    <name type="scientific">Remersonia thermophila</name>
    <dbReference type="NCBI Taxonomy" id="72144"/>
    <lineage>
        <taxon>Eukaryota</taxon>
        <taxon>Fungi</taxon>
        <taxon>Dikarya</taxon>
        <taxon>Ascomycota</taxon>
        <taxon>Pezizomycotina</taxon>
        <taxon>Sordariomycetes</taxon>
        <taxon>Sordariomycetidae</taxon>
        <taxon>Sordariales</taxon>
        <taxon>Sordariales incertae sedis</taxon>
        <taxon>Remersonia</taxon>
    </lineage>
</organism>
<feature type="compositionally biased region" description="Low complexity" evidence="3">
    <location>
        <begin position="41"/>
        <end position="70"/>
    </location>
</feature>
<dbReference type="EMBL" id="JAZGUE010000004">
    <property type="protein sequence ID" value="KAL2267098.1"/>
    <property type="molecule type" value="Genomic_DNA"/>
</dbReference>
<accession>A0ABR4D9Q2</accession>
<feature type="domain" description="FAM192A/Fyv6 N-terminal" evidence="4">
    <location>
        <begin position="33"/>
        <end position="141"/>
    </location>
</feature>
<reference evidence="5 6" key="1">
    <citation type="journal article" date="2024" name="Commun. Biol.">
        <title>Comparative genomic analysis of thermophilic fungi reveals convergent evolutionary adaptations and gene losses.</title>
        <authorList>
            <person name="Steindorff A.S."/>
            <person name="Aguilar-Pontes M.V."/>
            <person name="Robinson A.J."/>
            <person name="Andreopoulos B."/>
            <person name="LaButti K."/>
            <person name="Kuo A."/>
            <person name="Mondo S."/>
            <person name="Riley R."/>
            <person name="Otillar R."/>
            <person name="Haridas S."/>
            <person name="Lipzen A."/>
            <person name="Grimwood J."/>
            <person name="Schmutz J."/>
            <person name="Clum A."/>
            <person name="Reid I.D."/>
            <person name="Moisan M.C."/>
            <person name="Butler G."/>
            <person name="Nguyen T.T.M."/>
            <person name="Dewar K."/>
            <person name="Conant G."/>
            <person name="Drula E."/>
            <person name="Henrissat B."/>
            <person name="Hansel C."/>
            <person name="Singer S."/>
            <person name="Hutchinson M.I."/>
            <person name="de Vries R.P."/>
            <person name="Natvig D.O."/>
            <person name="Powell A.J."/>
            <person name="Tsang A."/>
            <person name="Grigoriev I.V."/>
        </authorList>
    </citation>
    <scope>NUCLEOTIDE SEQUENCE [LARGE SCALE GENOMIC DNA]</scope>
    <source>
        <strain evidence="5 6">ATCC 22073</strain>
    </source>
</reference>
<evidence type="ECO:0000313" key="5">
    <source>
        <dbReference type="EMBL" id="KAL2267098.1"/>
    </source>
</evidence>
<evidence type="ECO:0000313" key="6">
    <source>
        <dbReference type="Proteomes" id="UP001600064"/>
    </source>
</evidence>
<dbReference type="PANTHER" id="PTHR13495">
    <property type="entry name" value="NEFA-INTERACTING NUCLEAR PROTEIN NIP30"/>
    <property type="match status" value="1"/>
</dbReference>
<evidence type="ECO:0000256" key="2">
    <source>
        <dbReference type="ARBA" id="ARBA00023242"/>
    </source>
</evidence>
<evidence type="ECO:0000259" key="4">
    <source>
        <dbReference type="Pfam" id="PF10187"/>
    </source>
</evidence>
<feature type="compositionally biased region" description="Basic residues" evidence="3">
    <location>
        <begin position="189"/>
        <end position="199"/>
    </location>
</feature>
<feature type="region of interest" description="Disordered" evidence="3">
    <location>
        <begin position="1"/>
        <end position="79"/>
    </location>
</feature>
<evidence type="ECO:0000256" key="3">
    <source>
        <dbReference type="SAM" id="MobiDB-lite"/>
    </source>
</evidence>
<dbReference type="InterPro" id="IPR039845">
    <property type="entry name" value="FAM192A"/>
</dbReference>
<dbReference type="RefSeq" id="XP_070865825.1">
    <property type="nucleotide sequence ID" value="XM_071010857.1"/>
</dbReference>
<sequence length="199" mass="21614">MASRFVSAGAINPATGDAVAAAPPPSTASQPAKSAKEAEKQAAWAAATASLEAARQHRLQQQQQLQQQHQPGAPEQRSLYDILQANKLAKQEAQAEALKLKHQFRGLDEDEAAFLEGLRERRAREEEERRREVESGMRAFREKLAGKAAGTDEEGGGGGGGGEGREGPRRMPLGSWRRRECRGRGAGRGGRRRRRGRTG</sequence>
<keyword evidence="6" id="KW-1185">Reference proteome</keyword>
<gene>
    <name evidence="5" type="ORF">VTJ83DRAFT_4375</name>
</gene>
<protein>
    <recommendedName>
        <fullName evidence="4">FAM192A/Fyv6 N-terminal domain-containing protein</fullName>
    </recommendedName>
</protein>
<dbReference type="Proteomes" id="UP001600064">
    <property type="component" value="Unassembled WGS sequence"/>
</dbReference>
<dbReference type="PANTHER" id="PTHR13495:SF0">
    <property type="entry name" value="PSME3-INTERACTING PROTEIN"/>
    <property type="match status" value="1"/>
</dbReference>
<name>A0ABR4D9Q2_9PEZI</name>
<proteinExistence type="predicted"/>
<feature type="region of interest" description="Disordered" evidence="3">
    <location>
        <begin position="122"/>
        <end position="199"/>
    </location>
</feature>
<comment type="caution">
    <text evidence="5">The sequence shown here is derived from an EMBL/GenBank/DDBJ whole genome shotgun (WGS) entry which is preliminary data.</text>
</comment>
<keyword evidence="2" id="KW-0539">Nucleus</keyword>
<feature type="compositionally biased region" description="Basic and acidic residues" evidence="3">
    <location>
        <begin position="122"/>
        <end position="145"/>
    </location>
</feature>
<dbReference type="Pfam" id="PF10187">
    <property type="entry name" value="FAM192A_Fyv6_N"/>
    <property type="match status" value="1"/>
</dbReference>
<dbReference type="InterPro" id="IPR019331">
    <property type="entry name" value="FAM192A/Fyv6_N"/>
</dbReference>
<dbReference type="GeneID" id="98125501"/>
<comment type="subcellular location">
    <subcellularLocation>
        <location evidence="1">Nucleus</location>
    </subcellularLocation>
</comment>
<evidence type="ECO:0000256" key="1">
    <source>
        <dbReference type="ARBA" id="ARBA00004123"/>
    </source>
</evidence>